<organism evidence="1">
    <name type="scientific">Anguilla anguilla</name>
    <name type="common">European freshwater eel</name>
    <name type="synonym">Muraena anguilla</name>
    <dbReference type="NCBI Taxonomy" id="7936"/>
    <lineage>
        <taxon>Eukaryota</taxon>
        <taxon>Metazoa</taxon>
        <taxon>Chordata</taxon>
        <taxon>Craniata</taxon>
        <taxon>Vertebrata</taxon>
        <taxon>Euteleostomi</taxon>
        <taxon>Actinopterygii</taxon>
        <taxon>Neopterygii</taxon>
        <taxon>Teleostei</taxon>
        <taxon>Anguilliformes</taxon>
        <taxon>Anguillidae</taxon>
        <taxon>Anguilla</taxon>
    </lineage>
</organism>
<dbReference type="PROSITE" id="PS51257">
    <property type="entry name" value="PROKAR_LIPOPROTEIN"/>
    <property type="match status" value="1"/>
</dbReference>
<sequence length="39" mass="4493">MKCHYYRECWKHTNHSIGTSSCTVLPIVTKARQLVCIKG</sequence>
<evidence type="ECO:0000313" key="1">
    <source>
        <dbReference type="EMBL" id="JAH27710.1"/>
    </source>
</evidence>
<dbReference type="AlphaFoldDB" id="A0A0E9RGW2"/>
<reference evidence="1" key="2">
    <citation type="journal article" date="2015" name="Fish Shellfish Immunol.">
        <title>Early steps in the European eel (Anguilla anguilla)-Vibrio vulnificus interaction in the gills: Role of the RtxA13 toxin.</title>
        <authorList>
            <person name="Callol A."/>
            <person name="Pajuelo D."/>
            <person name="Ebbesson L."/>
            <person name="Teles M."/>
            <person name="MacKenzie S."/>
            <person name="Amaro C."/>
        </authorList>
    </citation>
    <scope>NUCLEOTIDE SEQUENCE</scope>
</reference>
<dbReference type="EMBL" id="GBXM01080867">
    <property type="protein sequence ID" value="JAH27710.1"/>
    <property type="molecule type" value="Transcribed_RNA"/>
</dbReference>
<reference evidence="1" key="1">
    <citation type="submission" date="2014-11" db="EMBL/GenBank/DDBJ databases">
        <authorList>
            <person name="Amaro Gonzalez C."/>
        </authorList>
    </citation>
    <scope>NUCLEOTIDE SEQUENCE</scope>
</reference>
<name>A0A0E9RGW2_ANGAN</name>
<accession>A0A0E9RGW2</accession>
<protein>
    <submittedName>
        <fullName evidence="1">Uncharacterized protein</fullName>
    </submittedName>
</protein>
<proteinExistence type="predicted"/>